<dbReference type="SUPFAM" id="SSF55136">
    <property type="entry name" value="Probable bacterial effector-binding domain"/>
    <property type="match status" value="1"/>
</dbReference>
<accession>A0ABW1V814</accession>
<evidence type="ECO:0000313" key="1">
    <source>
        <dbReference type="EMBL" id="MFC6334098.1"/>
    </source>
</evidence>
<dbReference type="RefSeq" id="WP_379236272.1">
    <property type="nucleotide sequence ID" value="NZ_JBHSTE010000005.1"/>
</dbReference>
<evidence type="ECO:0000313" key="2">
    <source>
        <dbReference type="Proteomes" id="UP001596233"/>
    </source>
</evidence>
<gene>
    <name evidence="1" type="ORF">ACFP56_15830</name>
</gene>
<sequence>MENVITIETGKSLSYKKVASFRKKMQLSEMNEQVLMFIDKLKDLGLTKLGPMLSTTHGMEIVGQEQVLDIEYLVAIDREVNLEEPYVYKPELKLVNALYVRHIGNPHELQDVYNHIVEFMKDNGLQQISTIYNVNINDDRLQFGEEPIIDIYLSINPNSF</sequence>
<comment type="caution">
    <text evidence="1">The sequence shown here is derived from an EMBL/GenBank/DDBJ whole genome shotgun (WGS) entry which is preliminary data.</text>
</comment>
<dbReference type="Proteomes" id="UP001596233">
    <property type="component" value="Unassembled WGS sequence"/>
</dbReference>
<dbReference type="EMBL" id="JBHSTE010000005">
    <property type="protein sequence ID" value="MFC6334098.1"/>
    <property type="molecule type" value="Genomic_DNA"/>
</dbReference>
<reference evidence="2" key="1">
    <citation type="journal article" date="2019" name="Int. J. Syst. Evol. Microbiol.">
        <title>The Global Catalogue of Microorganisms (GCM) 10K type strain sequencing project: providing services to taxonomists for standard genome sequencing and annotation.</title>
        <authorList>
            <consortium name="The Broad Institute Genomics Platform"/>
            <consortium name="The Broad Institute Genome Sequencing Center for Infectious Disease"/>
            <person name="Wu L."/>
            <person name="Ma J."/>
        </authorList>
    </citation>
    <scope>NUCLEOTIDE SEQUENCE [LARGE SCALE GENOMIC DNA]</scope>
    <source>
        <strain evidence="2">PCU 280</strain>
    </source>
</reference>
<proteinExistence type="predicted"/>
<keyword evidence="2" id="KW-1185">Reference proteome</keyword>
<evidence type="ECO:0008006" key="3">
    <source>
        <dbReference type="Google" id="ProtNLM"/>
    </source>
</evidence>
<dbReference type="Gene3D" id="3.20.80.10">
    <property type="entry name" value="Regulatory factor, effector binding domain"/>
    <property type="match status" value="1"/>
</dbReference>
<protein>
    <recommendedName>
        <fullName evidence="3">AraC family transcriptional regulator</fullName>
    </recommendedName>
</protein>
<organism evidence="1 2">
    <name type="scientific">Paenibacillus septentrionalis</name>
    <dbReference type="NCBI Taxonomy" id="429342"/>
    <lineage>
        <taxon>Bacteria</taxon>
        <taxon>Bacillati</taxon>
        <taxon>Bacillota</taxon>
        <taxon>Bacilli</taxon>
        <taxon>Bacillales</taxon>
        <taxon>Paenibacillaceae</taxon>
        <taxon>Paenibacillus</taxon>
    </lineage>
</organism>
<name>A0ABW1V814_9BACL</name>
<dbReference type="InterPro" id="IPR011256">
    <property type="entry name" value="Reg_factor_effector_dom_sf"/>
</dbReference>